<comment type="function">
    <text evidence="3">Required for maturation of 30S ribosomal subunits.</text>
</comment>
<dbReference type="FunFam" id="3.30.300.70:FF:000001">
    <property type="entry name" value="Ribosome maturation factor RimP"/>
    <property type="match status" value="1"/>
</dbReference>
<dbReference type="Pfam" id="PF02576">
    <property type="entry name" value="RimP_N"/>
    <property type="match status" value="1"/>
</dbReference>
<comment type="subcellular location">
    <subcellularLocation>
        <location evidence="3">Cytoplasm</location>
    </subcellularLocation>
</comment>
<dbReference type="Gene3D" id="2.30.30.180">
    <property type="entry name" value="Ribosome maturation factor RimP, C-terminal domain"/>
    <property type="match status" value="1"/>
</dbReference>
<evidence type="ECO:0000256" key="1">
    <source>
        <dbReference type="ARBA" id="ARBA00022490"/>
    </source>
</evidence>
<sequence>MQKNLILEKAKNIADEALKGKNYELVDIEFVKEGGNWYLRYYIDKPGGVTLDDCQEVSEEISRLLDIYDPIPQRYILEVSSPGVERPLKKDSDFIRFKGKEIEVKTFEPISGKKSFAGILVDFIDGVIVLKEKDTNFSIPKDKISSARLKFNFKFDEQER</sequence>
<evidence type="ECO:0000259" key="5">
    <source>
        <dbReference type="Pfam" id="PF17384"/>
    </source>
</evidence>
<comment type="caution">
    <text evidence="6">The sequence shown here is derived from an EMBL/GenBank/DDBJ whole genome shotgun (WGS) entry which is preliminary data.</text>
</comment>
<dbReference type="Gene3D" id="3.30.300.70">
    <property type="entry name" value="RimP-like superfamily, N-terminal"/>
    <property type="match status" value="1"/>
</dbReference>
<dbReference type="SUPFAM" id="SSF74942">
    <property type="entry name" value="YhbC-like, C-terminal domain"/>
    <property type="match status" value="1"/>
</dbReference>
<dbReference type="AlphaFoldDB" id="A0A161PWL3"/>
<evidence type="ECO:0000313" key="6">
    <source>
        <dbReference type="EMBL" id="KYO65770.1"/>
    </source>
</evidence>
<dbReference type="PANTHER" id="PTHR33867:SF1">
    <property type="entry name" value="RIBOSOME MATURATION FACTOR RIMP"/>
    <property type="match status" value="1"/>
</dbReference>
<dbReference type="Pfam" id="PF17384">
    <property type="entry name" value="DUF150_C"/>
    <property type="match status" value="1"/>
</dbReference>
<reference evidence="6 7" key="1">
    <citation type="submission" date="2015-12" db="EMBL/GenBank/DDBJ databases">
        <title>Draft genome of Thermovenabulum gondwanense isolated from a red thermophilic microbial mat colonisisng an outflow channel of a bore well.</title>
        <authorList>
            <person name="Patel B.K."/>
        </authorList>
    </citation>
    <scope>NUCLEOTIDE SEQUENCE [LARGE SCALE GENOMIC DNA]</scope>
    <source>
        <strain evidence="6 7">R270</strain>
    </source>
</reference>
<evidence type="ECO:0000313" key="7">
    <source>
        <dbReference type="Proteomes" id="UP000075737"/>
    </source>
</evidence>
<dbReference type="InterPro" id="IPR003728">
    <property type="entry name" value="Ribosome_maturation_RimP"/>
</dbReference>
<dbReference type="GO" id="GO:0006412">
    <property type="term" value="P:translation"/>
    <property type="evidence" value="ECO:0007669"/>
    <property type="project" value="TreeGrafter"/>
</dbReference>
<evidence type="ECO:0000259" key="4">
    <source>
        <dbReference type="Pfam" id="PF02576"/>
    </source>
</evidence>
<name>A0A161PWL3_9FIRM</name>
<comment type="similarity">
    <text evidence="3">Belongs to the RimP family.</text>
</comment>
<dbReference type="SUPFAM" id="SSF75420">
    <property type="entry name" value="YhbC-like, N-terminal domain"/>
    <property type="match status" value="1"/>
</dbReference>
<keyword evidence="7" id="KW-1185">Reference proteome</keyword>
<dbReference type="GO" id="GO:0000028">
    <property type="term" value="P:ribosomal small subunit assembly"/>
    <property type="evidence" value="ECO:0007669"/>
    <property type="project" value="TreeGrafter"/>
</dbReference>
<dbReference type="PANTHER" id="PTHR33867">
    <property type="entry name" value="RIBOSOME MATURATION FACTOR RIMP"/>
    <property type="match status" value="1"/>
</dbReference>
<protein>
    <recommendedName>
        <fullName evidence="3">Ribosome maturation factor RimP</fullName>
    </recommendedName>
</protein>
<accession>A0A161PWL3</accession>
<dbReference type="InterPro" id="IPR036847">
    <property type="entry name" value="RimP_C_sf"/>
</dbReference>
<gene>
    <name evidence="3 6" type="primary">rimP</name>
    <name evidence="6" type="ORF">ATZ99_14080</name>
</gene>
<dbReference type="GO" id="GO:0005829">
    <property type="term" value="C:cytosol"/>
    <property type="evidence" value="ECO:0007669"/>
    <property type="project" value="TreeGrafter"/>
</dbReference>
<keyword evidence="1 3" id="KW-0963">Cytoplasm</keyword>
<dbReference type="InterPro" id="IPR028989">
    <property type="entry name" value="RimP_N"/>
</dbReference>
<feature type="domain" description="Ribosome maturation factor RimP C-terminal" evidence="5">
    <location>
        <begin position="88"/>
        <end position="153"/>
    </location>
</feature>
<evidence type="ECO:0000256" key="2">
    <source>
        <dbReference type="ARBA" id="ARBA00022517"/>
    </source>
</evidence>
<dbReference type="InterPro" id="IPR028998">
    <property type="entry name" value="RimP_C"/>
</dbReference>
<feature type="domain" description="Ribosome maturation factor RimP N-terminal" evidence="4">
    <location>
        <begin position="14"/>
        <end position="85"/>
    </location>
</feature>
<dbReference type="HAMAP" id="MF_01077">
    <property type="entry name" value="RimP"/>
    <property type="match status" value="1"/>
</dbReference>
<proteinExistence type="inferred from homology"/>
<dbReference type="EMBL" id="LOHZ01000032">
    <property type="protein sequence ID" value="KYO65770.1"/>
    <property type="molecule type" value="Genomic_DNA"/>
</dbReference>
<organism evidence="6 7">
    <name type="scientific">Thermovenabulum gondwanense</name>
    <dbReference type="NCBI Taxonomy" id="520767"/>
    <lineage>
        <taxon>Bacteria</taxon>
        <taxon>Bacillati</taxon>
        <taxon>Bacillota</taxon>
        <taxon>Clostridia</taxon>
        <taxon>Thermosediminibacterales</taxon>
        <taxon>Thermosediminibacteraceae</taxon>
        <taxon>Thermovenabulum</taxon>
    </lineage>
</organism>
<dbReference type="InterPro" id="IPR035956">
    <property type="entry name" value="RimP_N_sf"/>
</dbReference>
<dbReference type="PATRIC" id="fig|520767.4.peg.1511"/>
<dbReference type="STRING" id="520767.ATZ99_14080"/>
<dbReference type="RefSeq" id="WP_068748529.1">
    <property type="nucleotide sequence ID" value="NZ_LOHZ01000032.1"/>
</dbReference>
<evidence type="ECO:0000256" key="3">
    <source>
        <dbReference type="HAMAP-Rule" id="MF_01077"/>
    </source>
</evidence>
<keyword evidence="2 3" id="KW-0690">Ribosome biogenesis</keyword>
<dbReference type="Proteomes" id="UP000075737">
    <property type="component" value="Unassembled WGS sequence"/>
</dbReference>
<dbReference type="OrthoDB" id="9805006at2"/>
<dbReference type="CDD" id="cd01734">
    <property type="entry name" value="YlxS_C"/>
    <property type="match status" value="1"/>
</dbReference>